<protein>
    <submittedName>
        <fullName evidence="2">Uncharacterized protein</fullName>
    </submittedName>
</protein>
<sequence length="184" mass="20648">MGAPLSNADPSSTMGANVFNLRPGRHIKSFSLGEYNLSSTSGTRVYIDLDIPETTKFKDQKIEEREKQQNWRELQSPLPSTDESSDRTSTHQQVASQHRQDRRTPAPPRLSPSKTDPPKTDLVLDPQLIGAAVLAIVLTFPQFVTLSPSICVEAPLTYTQKEEKANARLKLLRTLRRKRRLLDG</sequence>
<organism evidence="2 3">
    <name type="scientific">Quercus lobata</name>
    <name type="common">Valley oak</name>
    <dbReference type="NCBI Taxonomy" id="97700"/>
    <lineage>
        <taxon>Eukaryota</taxon>
        <taxon>Viridiplantae</taxon>
        <taxon>Streptophyta</taxon>
        <taxon>Embryophyta</taxon>
        <taxon>Tracheophyta</taxon>
        <taxon>Spermatophyta</taxon>
        <taxon>Magnoliopsida</taxon>
        <taxon>eudicotyledons</taxon>
        <taxon>Gunneridae</taxon>
        <taxon>Pentapetalae</taxon>
        <taxon>rosids</taxon>
        <taxon>fabids</taxon>
        <taxon>Fagales</taxon>
        <taxon>Fagaceae</taxon>
        <taxon>Quercus</taxon>
    </lineage>
</organism>
<evidence type="ECO:0000313" key="2">
    <source>
        <dbReference type="EnsemblPlants" id="QL11p034612:mrna"/>
    </source>
</evidence>
<evidence type="ECO:0000313" key="3">
    <source>
        <dbReference type="Proteomes" id="UP000594261"/>
    </source>
</evidence>
<accession>A0A7N2MYA8</accession>
<dbReference type="EnsemblPlants" id="QL11p034612:mrna">
    <property type="protein sequence ID" value="QL11p034612:mrna"/>
    <property type="gene ID" value="QL11p034612"/>
</dbReference>
<feature type="compositionally biased region" description="Basic and acidic residues" evidence="1">
    <location>
        <begin position="58"/>
        <end position="70"/>
    </location>
</feature>
<evidence type="ECO:0000256" key="1">
    <source>
        <dbReference type="SAM" id="MobiDB-lite"/>
    </source>
</evidence>
<keyword evidence="3" id="KW-1185">Reference proteome</keyword>
<feature type="compositionally biased region" description="Polar residues" evidence="1">
    <location>
        <begin position="71"/>
        <end position="82"/>
    </location>
</feature>
<name>A0A7N2MYA8_QUELO</name>
<reference evidence="2" key="2">
    <citation type="submission" date="2021-01" db="UniProtKB">
        <authorList>
            <consortium name="EnsemblPlants"/>
        </authorList>
    </citation>
    <scope>IDENTIFICATION</scope>
</reference>
<reference evidence="2 3" key="1">
    <citation type="journal article" date="2016" name="G3 (Bethesda)">
        <title>First Draft Assembly and Annotation of the Genome of a California Endemic Oak Quercus lobata Nee (Fagaceae).</title>
        <authorList>
            <person name="Sork V.L."/>
            <person name="Fitz-Gibbon S.T."/>
            <person name="Puiu D."/>
            <person name="Crepeau M."/>
            <person name="Gugger P.F."/>
            <person name="Sherman R."/>
            <person name="Stevens K."/>
            <person name="Langley C.H."/>
            <person name="Pellegrini M."/>
            <person name="Salzberg S.L."/>
        </authorList>
    </citation>
    <scope>NUCLEOTIDE SEQUENCE [LARGE SCALE GENOMIC DNA]</scope>
    <source>
        <strain evidence="2 3">cv. SW786</strain>
    </source>
</reference>
<dbReference type="Proteomes" id="UP000594261">
    <property type="component" value="Chromosome 11"/>
</dbReference>
<proteinExistence type="predicted"/>
<dbReference type="InParanoid" id="A0A7N2MYA8"/>
<feature type="region of interest" description="Disordered" evidence="1">
    <location>
        <begin position="58"/>
        <end position="122"/>
    </location>
</feature>
<dbReference type="Gramene" id="QL11p034612:mrna">
    <property type="protein sequence ID" value="QL11p034612:mrna"/>
    <property type="gene ID" value="QL11p034612"/>
</dbReference>
<dbReference type="AlphaFoldDB" id="A0A7N2MYA8"/>
<dbReference type="EMBL" id="LRBV02000011">
    <property type="status" value="NOT_ANNOTATED_CDS"/>
    <property type="molecule type" value="Genomic_DNA"/>
</dbReference>